<dbReference type="PANTHER" id="PTHR33991:SF1">
    <property type="entry name" value="DNA REPAIR PROTEIN RECO"/>
    <property type="match status" value="1"/>
</dbReference>
<dbReference type="GO" id="GO:0043590">
    <property type="term" value="C:bacterial nucleoid"/>
    <property type="evidence" value="ECO:0007669"/>
    <property type="project" value="TreeGrafter"/>
</dbReference>
<keyword evidence="4 7" id="KW-0233">DNA recombination</keyword>
<dbReference type="SUPFAM" id="SSF50249">
    <property type="entry name" value="Nucleic acid-binding proteins"/>
    <property type="match status" value="1"/>
</dbReference>
<comment type="similarity">
    <text evidence="1 7">Belongs to the RecO family.</text>
</comment>
<dbReference type="AlphaFoldDB" id="A0A2H0XBK4"/>
<dbReference type="Gene3D" id="1.20.1440.120">
    <property type="entry name" value="Recombination protein O, C-terminal domain"/>
    <property type="match status" value="1"/>
</dbReference>
<dbReference type="InterPro" id="IPR042242">
    <property type="entry name" value="RecO_C"/>
</dbReference>
<evidence type="ECO:0000256" key="4">
    <source>
        <dbReference type="ARBA" id="ARBA00023172"/>
    </source>
</evidence>
<evidence type="ECO:0000256" key="6">
    <source>
        <dbReference type="ARBA" id="ARBA00033409"/>
    </source>
</evidence>
<reference evidence="10" key="1">
    <citation type="submission" date="2017-09" db="EMBL/GenBank/DDBJ databases">
        <title>Depth-based differentiation of microbial function through sediment-hosted aquifers and enrichment of novel symbionts in the deep terrestrial subsurface.</title>
        <authorList>
            <person name="Probst A.J."/>
            <person name="Ladd B."/>
            <person name="Jarett J.K."/>
            <person name="Geller-Mcgrath D.E."/>
            <person name="Sieber C.M.K."/>
            <person name="Emerson J.B."/>
            <person name="Anantharaman K."/>
            <person name="Thomas B.C."/>
            <person name="Malmstrom R."/>
            <person name="Stieglmeier M."/>
            <person name="Klingl A."/>
            <person name="Woyke T."/>
            <person name="Ryan C.M."/>
            <person name="Banfield J.F."/>
        </authorList>
    </citation>
    <scope>NUCLEOTIDE SEQUENCE [LARGE SCALE GENOMIC DNA]</scope>
</reference>
<evidence type="ECO:0000256" key="5">
    <source>
        <dbReference type="ARBA" id="ARBA00023204"/>
    </source>
</evidence>
<comment type="caution">
    <text evidence="9">The sequence shown here is derived from an EMBL/GenBank/DDBJ whole genome shotgun (WGS) entry which is preliminary data.</text>
</comment>
<dbReference type="Pfam" id="PF11967">
    <property type="entry name" value="RecO_N"/>
    <property type="match status" value="1"/>
</dbReference>
<dbReference type="NCBIfam" id="TIGR00613">
    <property type="entry name" value="reco"/>
    <property type="match status" value="1"/>
</dbReference>
<evidence type="ECO:0000313" key="10">
    <source>
        <dbReference type="Proteomes" id="UP000231252"/>
    </source>
</evidence>
<dbReference type="HAMAP" id="MF_00201">
    <property type="entry name" value="RecO"/>
    <property type="match status" value="1"/>
</dbReference>
<evidence type="ECO:0000259" key="8">
    <source>
        <dbReference type="Pfam" id="PF11967"/>
    </source>
</evidence>
<organism evidence="9 10">
    <name type="scientific">candidate division WWE3 bacterium CG08_land_8_20_14_0_20_41_10</name>
    <dbReference type="NCBI Taxonomy" id="1975085"/>
    <lineage>
        <taxon>Bacteria</taxon>
        <taxon>Katanobacteria</taxon>
    </lineage>
</organism>
<protein>
    <recommendedName>
        <fullName evidence="2 7">DNA repair protein RecO</fullName>
    </recommendedName>
    <alternativeName>
        <fullName evidence="6 7">Recombination protein O</fullName>
    </alternativeName>
</protein>
<evidence type="ECO:0000256" key="7">
    <source>
        <dbReference type="HAMAP-Rule" id="MF_00201"/>
    </source>
</evidence>
<comment type="function">
    <text evidence="7">Involved in DNA repair and RecF pathway recombination.</text>
</comment>
<evidence type="ECO:0000313" key="9">
    <source>
        <dbReference type="EMBL" id="PIS22195.1"/>
    </source>
</evidence>
<sequence length="228" mass="26282">MNKRFSTECLVLKNSNYKDADKLYTLFSPQYGKFTAAAKGVRRINSKRLGSLDTLNRVQISFSQSYRGIKIIHQAQLVESHKNLKKAMSGIAKGLYMAELVHRFFYHDTYAHESAPEVYALLIKSLQSLNKFYAKYPEGSFNFVPVRIMNIFEARLMRILGYEMSLDNFLLNRLELGEGEVEYLRSLKSGQSFGDFKLLQSSHKAGDAVIKEYVLEVLDERIYSSRLF</sequence>
<name>A0A2H0XBK4_UNCKA</name>
<evidence type="ECO:0000256" key="3">
    <source>
        <dbReference type="ARBA" id="ARBA00022763"/>
    </source>
</evidence>
<keyword evidence="3 7" id="KW-0227">DNA damage</keyword>
<dbReference type="InterPro" id="IPR012340">
    <property type="entry name" value="NA-bd_OB-fold"/>
</dbReference>
<dbReference type="Gene3D" id="2.40.50.140">
    <property type="entry name" value="Nucleic acid-binding proteins"/>
    <property type="match status" value="1"/>
</dbReference>
<dbReference type="GO" id="GO:0006310">
    <property type="term" value="P:DNA recombination"/>
    <property type="evidence" value="ECO:0007669"/>
    <property type="project" value="UniProtKB-UniRule"/>
</dbReference>
<dbReference type="PANTHER" id="PTHR33991">
    <property type="entry name" value="DNA REPAIR PROTEIN RECO"/>
    <property type="match status" value="1"/>
</dbReference>
<gene>
    <name evidence="7 9" type="primary">recO</name>
    <name evidence="9" type="ORF">COT50_03315</name>
</gene>
<feature type="domain" description="DNA replication/recombination mediator RecO N-terminal" evidence="8">
    <location>
        <begin position="4"/>
        <end position="80"/>
    </location>
</feature>
<evidence type="ECO:0000256" key="2">
    <source>
        <dbReference type="ARBA" id="ARBA00021310"/>
    </source>
</evidence>
<dbReference type="EMBL" id="PEYU01000073">
    <property type="protein sequence ID" value="PIS22195.1"/>
    <property type="molecule type" value="Genomic_DNA"/>
</dbReference>
<dbReference type="InterPro" id="IPR003717">
    <property type="entry name" value="RecO"/>
</dbReference>
<accession>A0A2H0XBK4</accession>
<dbReference type="InterPro" id="IPR022572">
    <property type="entry name" value="DNA_rep/recomb_RecO_N"/>
</dbReference>
<dbReference type="SUPFAM" id="SSF57863">
    <property type="entry name" value="ArfGap/RecO-like zinc finger"/>
    <property type="match status" value="1"/>
</dbReference>
<evidence type="ECO:0000256" key="1">
    <source>
        <dbReference type="ARBA" id="ARBA00007452"/>
    </source>
</evidence>
<keyword evidence="5 7" id="KW-0234">DNA repair</keyword>
<dbReference type="GO" id="GO:0006302">
    <property type="term" value="P:double-strand break repair"/>
    <property type="evidence" value="ECO:0007669"/>
    <property type="project" value="TreeGrafter"/>
</dbReference>
<dbReference type="Proteomes" id="UP000231252">
    <property type="component" value="Unassembled WGS sequence"/>
</dbReference>
<proteinExistence type="inferred from homology"/>
<dbReference type="InterPro" id="IPR037278">
    <property type="entry name" value="ARFGAP/RecO"/>
</dbReference>